<keyword evidence="3" id="KW-1185">Reference proteome</keyword>
<keyword evidence="1" id="KW-0812">Transmembrane</keyword>
<feature type="transmembrane region" description="Helical" evidence="1">
    <location>
        <begin position="176"/>
        <end position="194"/>
    </location>
</feature>
<keyword evidence="1" id="KW-0472">Membrane</keyword>
<evidence type="ECO:0008006" key="4">
    <source>
        <dbReference type="Google" id="ProtNLM"/>
    </source>
</evidence>
<proteinExistence type="predicted"/>
<feature type="transmembrane region" description="Helical" evidence="1">
    <location>
        <begin position="149"/>
        <end position="170"/>
    </location>
</feature>
<organism evidence="2 3">
    <name type="scientific">Pedobacter cryoconitis</name>
    <dbReference type="NCBI Taxonomy" id="188932"/>
    <lineage>
        <taxon>Bacteria</taxon>
        <taxon>Pseudomonadati</taxon>
        <taxon>Bacteroidota</taxon>
        <taxon>Sphingobacteriia</taxon>
        <taxon>Sphingobacteriales</taxon>
        <taxon>Sphingobacteriaceae</taxon>
        <taxon>Pedobacter</taxon>
    </lineage>
</organism>
<dbReference type="EMBL" id="CP014504">
    <property type="protein sequence ID" value="AMQ01242.1"/>
    <property type="molecule type" value="Genomic_DNA"/>
</dbReference>
<dbReference type="OrthoDB" id="735382at2"/>
<evidence type="ECO:0000313" key="2">
    <source>
        <dbReference type="EMBL" id="AMQ01242.1"/>
    </source>
</evidence>
<feature type="transmembrane region" description="Helical" evidence="1">
    <location>
        <begin position="246"/>
        <end position="264"/>
    </location>
</feature>
<feature type="transmembrane region" description="Helical" evidence="1">
    <location>
        <begin position="412"/>
        <end position="431"/>
    </location>
</feature>
<dbReference type="KEGG" id="pcm:AY601_4399"/>
<keyword evidence="1" id="KW-1133">Transmembrane helix</keyword>
<feature type="transmembrane region" description="Helical" evidence="1">
    <location>
        <begin position="443"/>
        <end position="463"/>
    </location>
</feature>
<accession>A0A127VIZ6</accession>
<protein>
    <recommendedName>
        <fullName evidence="4">Oligosaccharide repeat unit polymerase</fullName>
    </recommendedName>
</protein>
<dbReference type="RefSeq" id="WP_068405066.1">
    <property type="nucleotide sequence ID" value="NZ_CP014504.1"/>
</dbReference>
<gene>
    <name evidence="2" type="ORF">AY601_4399</name>
</gene>
<dbReference type="AlphaFoldDB" id="A0A127VIZ6"/>
<feature type="transmembrane region" description="Helical" evidence="1">
    <location>
        <begin position="29"/>
        <end position="46"/>
    </location>
</feature>
<dbReference type="NCBIfam" id="NF046084">
    <property type="entry name" value="XrtY_assoc_Wzy"/>
    <property type="match status" value="1"/>
</dbReference>
<feature type="transmembrane region" description="Helical" evidence="1">
    <location>
        <begin position="201"/>
        <end position="216"/>
    </location>
</feature>
<evidence type="ECO:0000256" key="1">
    <source>
        <dbReference type="SAM" id="Phobius"/>
    </source>
</evidence>
<feature type="transmembrane region" description="Helical" evidence="1">
    <location>
        <begin position="116"/>
        <end position="137"/>
    </location>
</feature>
<feature type="transmembrane region" description="Helical" evidence="1">
    <location>
        <begin position="381"/>
        <end position="400"/>
    </location>
</feature>
<dbReference type="Proteomes" id="UP000071561">
    <property type="component" value="Chromosome"/>
</dbReference>
<feature type="transmembrane region" description="Helical" evidence="1">
    <location>
        <begin position="67"/>
        <end position="87"/>
    </location>
</feature>
<reference evidence="2 3" key="1">
    <citation type="submission" date="2016-03" db="EMBL/GenBank/DDBJ databases">
        <title>Complete genome sequence of Pedobacter cryoconitis PAMC 27485.</title>
        <authorList>
            <person name="Lee J."/>
            <person name="Kim O.-S."/>
        </authorList>
    </citation>
    <scope>NUCLEOTIDE SEQUENCE [LARGE SCALE GENOMIC DNA]</scope>
    <source>
        <strain evidence="2 3">PAMC 27485</strain>
    </source>
</reference>
<dbReference type="PATRIC" id="fig|188932.3.peg.4561"/>
<name>A0A127VIZ6_9SPHI</name>
<sequence length="466" mass="53833">MNNRIFIEKYIVLFIPWILAMLFQDSYMLSYFIAWFGSFFIFWITLKGRIIALPDDRNIEDQLMRPIFLTQVIFAGYMACTSIFYFFDVLGYINFHKLSNFYLVDQDRLRLVAQCQRYYCLAHASFVTGILAFMRYPVEKKYGYNRADLTKVILNIALITTLLSFLLMHISGLSQFSHQFSLLSFIAGTLALAFAIPNKNIWRILICLIIYGFNLYEALISGFKEPIILNVLILGIFLYPNYKRTVLLFFVPLLLLFFILLPTYNRIFRQQAWSGNLSTTEATQLALKSVVNQNNADDNWAFFTYRLSEIDMFTNYVKSTPAHIDFYGTQLLRQSAIAIMPRILWPSKPITENMVMERVYNAGIISRGSNASAKPAIVVDAYLSGGIVSIFILLFIYGAACQLIAIKAEKIFGGYTLGTALIFTGLFQLFWRGLSLEFLINAVFWNYVTMYLIFRVLLFTNVIKRL</sequence>
<evidence type="ECO:0000313" key="3">
    <source>
        <dbReference type="Proteomes" id="UP000071561"/>
    </source>
</evidence>